<proteinExistence type="predicted"/>
<sequence>MSGSTATIDELKGKTLPSLFENTNEIGSYGPSNSFTPVSLNQFSDLMETGAVSRLAKMIGDIVASLSEADPKVLARKPSWWENLIGKHVEQQVKYQVARKNLDALLDDAKKVSLEVYKTLESLEQLISTHETDAAALKLYIDAGREYLAENPDAGVREEGVMEFDKPRERFARKLVNLATLQQSHEMSLYQMKMTRAQAIDMLDRFTETVSVLVPVWRQHTLSLITTDKMSPAMIAEATKAHGALMKSLAESLDGLE</sequence>
<organism evidence="1 2">
    <name type="scientific">Aeromonas media</name>
    <dbReference type="NCBI Taxonomy" id="651"/>
    <lineage>
        <taxon>Bacteria</taxon>
        <taxon>Pseudomonadati</taxon>
        <taxon>Pseudomonadota</taxon>
        <taxon>Gammaproteobacteria</taxon>
        <taxon>Aeromonadales</taxon>
        <taxon>Aeromonadaceae</taxon>
        <taxon>Aeromonas</taxon>
    </lineage>
</organism>
<evidence type="ECO:0000313" key="2">
    <source>
        <dbReference type="Proteomes" id="UP000502657"/>
    </source>
</evidence>
<protein>
    <submittedName>
        <fullName evidence="1">Protein KlaA</fullName>
    </submittedName>
</protein>
<name>A0ABX6NY22_AERME</name>
<keyword evidence="1" id="KW-0614">Plasmid</keyword>
<dbReference type="EMBL" id="CP038449">
    <property type="protein sequence ID" value="QJT41287.1"/>
    <property type="molecule type" value="Genomic_DNA"/>
</dbReference>
<dbReference type="Pfam" id="PF05816">
    <property type="entry name" value="TelA"/>
    <property type="match status" value="1"/>
</dbReference>
<dbReference type="RefSeq" id="WP_171270154.1">
    <property type="nucleotide sequence ID" value="NZ_CP038446.1"/>
</dbReference>
<evidence type="ECO:0000313" key="1">
    <source>
        <dbReference type="EMBL" id="QJT41287.1"/>
    </source>
</evidence>
<keyword evidence="2" id="KW-1185">Reference proteome</keyword>
<gene>
    <name evidence="1" type="ORF">E4188_22580</name>
</gene>
<geneLocation type="plasmid" evidence="2">
    <name>paeme5</name>
</geneLocation>
<dbReference type="InterPro" id="IPR008863">
    <property type="entry name" value="Toxic_anion-R_TelA"/>
</dbReference>
<dbReference type="Proteomes" id="UP000502657">
    <property type="component" value="Plasmid pAeme5"/>
</dbReference>
<accession>A0ABX6NY22</accession>
<reference evidence="1 2" key="1">
    <citation type="submission" date="2019-03" db="EMBL/GenBank/DDBJ databases">
        <title>Novel transposon Tn6433 accelerates the dissemination of tet(E) in Aeromonas from aerobic biofilm under oxytetracycline stress.</title>
        <authorList>
            <person name="Shi Y."/>
            <person name="Tian Z."/>
            <person name="Zhang Y."/>
            <person name="Zhang H."/>
            <person name="Yang M."/>
        </authorList>
    </citation>
    <scope>NUCLEOTIDE SEQUENCE [LARGE SCALE GENOMIC DNA]</scope>
    <source>
        <strain evidence="1 2">R50-22</strain>
        <plasmid evidence="2">paeme5</plasmid>
    </source>
</reference>